<evidence type="ECO:0000313" key="2">
    <source>
        <dbReference type="Proteomes" id="UP000243515"/>
    </source>
</evidence>
<gene>
    <name evidence="1" type="ORF">Egran_04833</name>
</gene>
<organism evidence="1 2">
    <name type="scientific">Elaphomyces granulatus</name>
    <dbReference type="NCBI Taxonomy" id="519963"/>
    <lineage>
        <taxon>Eukaryota</taxon>
        <taxon>Fungi</taxon>
        <taxon>Dikarya</taxon>
        <taxon>Ascomycota</taxon>
        <taxon>Pezizomycotina</taxon>
        <taxon>Eurotiomycetes</taxon>
        <taxon>Eurotiomycetidae</taxon>
        <taxon>Eurotiales</taxon>
        <taxon>Elaphomycetaceae</taxon>
        <taxon>Elaphomyces</taxon>
    </lineage>
</organism>
<comment type="caution">
    <text evidence="1">The sequence shown here is derived from an EMBL/GenBank/DDBJ whole genome shotgun (WGS) entry which is preliminary data.</text>
</comment>
<dbReference type="Proteomes" id="UP000243515">
    <property type="component" value="Unassembled WGS sequence"/>
</dbReference>
<name>A0A232LTF2_9EURO</name>
<proteinExistence type="predicted"/>
<accession>A0A232LTF2</accession>
<reference evidence="1 2" key="1">
    <citation type="journal article" date="2015" name="Environ. Microbiol.">
        <title>Metagenome sequence of Elaphomyces granulatus from sporocarp tissue reveals Ascomycota ectomycorrhizal fingerprints of genome expansion and a Proteobacteria-rich microbiome.</title>
        <authorList>
            <person name="Quandt C.A."/>
            <person name="Kohler A."/>
            <person name="Hesse C.N."/>
            <person name="Sharpton T.J."/>
            <person name="Martin F."/>
            <person name="Spatafora J.W."/>
        </authorList>
    </citation>
    <scope>NUCLEOTIDE SEQUENCE [LARGE SCALE GENOMIC DNA]</scope>
    <source>
        <strain evidence="1 2">OSC145934</strain>
    </source>
</reference>
<evidence type="ECO:0000313" key="1">
    <source>
        <dbReference type="EMBL" id="OXV07402.1"/>
    </source>
</evidence>
<protein>
    <submittedName>
        <fullName evidence="1">Uncharacterized protein</fullName>
    </submittedName>
</protein>
<dbReference type="EMBL" id="NPHW01004884">
    <property type="protein sequence ID" value="OXV07402.1"/>
    <property type="molecule type" value="Genomic_DNA"/>
</dbReference>
<sequence length="20" mass="2256">MTLNGWLPGTAVKRGYFSKE</sequence>
<dbReference type="AlphaFoldDB" id="A0A232LTF2"/>
<keyword evidence="2" id="KW-1185">Reference proteome</keyword>
<feature type="non-terminal residue" evidence="1">
    <location>
        <position position="20"/>
    </location>
</feature>